<feature type="chain" id="PRO_5045098616" evidence="1">
    <location>
        <begin position="20"/>
        <end position="213"/>
    </location>
</feature>
<evidence type="ECO:0000313" key="2">
    <source>
        <dbReference type="EMBL" id="MEL1242662.1"/>
    </source>
</evidence>
<evidence type="ECO:0000313" key="3">
    <source>
        <dbReference type="Proteomes" id="UP001464555"/>
    </source>
</evidence>
<keyword evidence="3" id="KW-1185">Reference proteome</keyword>
<accession>A0ABU9HSX7</accession>
<protein>
    <submittedName>
        <fullName evidence="2">DUF4294 domain-containing protein</fullName>
    </submittedName>
</protein>
<sequence length="213" mass="25256">MKARIYFIFLVFLSMGARAQVVVTDTIENDTITFSTELREIVISNVKDSISPDEKKQLLLLRKRVLKVYPYAKIAAERLTMLHDNMQKLKTDRERKKYSKIVEKYLEDEFEAQLKKLTRKEGQILVKLIYRQTGHSTFDLIKEHKSGWKAFWSNRMARLFDINLKAKYSPATIVEDYMIEGYLIKAFDEKRLIKQDPAFKIDYDAITDTWRKK</sequence>
<dbReference type="Pfam" id="PF14127">
    <property type="entry name" value="DUF4294"/>
    <property type="match status" value="1"/>
</dbReference>
<feature type="signal peptide" evidence="1">
    <location>
        <begin position="1"/>
        <end position="19"/>
    </location>
</feature>
<organism evidence="2 3">
    <name type="scientific">Flavobacterium arundinis</name>
    <dbReference type="NCBI Taxonomy" id="3139143"/>
    <lineage>
        <taxon>Bacteria</taxon>
        <taxon>Pseudomonadati</taxon>
        <taxon>Bacteroidota</taxon>
        <taxon>Flavobacteriia</taxon>
        <taxon>Flavobacteriales</taxon>
        <taxon>Flavobacteriaceae</taxon>
        <taxon>Flavobacterium</taxon>
    </lineage>
</organism>
<dbReference type="InterPro" id="IPR025636">
    <property type="entry name" value="DUF4294"/>
</dbReference>
<proteinExistence type="predicted"/>
<keyword evidence="1" id="KW-0732">Signal</keyword>
<dbReference type="EMBL" id="JBBYHR010000001">
    <property type="protein sequence ID" value="MEL1242662.1"/>
    <property type="molecule type" value="Genomic_DNA"/>
</dbReference>
<comment type="caution">
    <text evidence="2">The sequence shown here is derived from an EMBL/GenBank/DDBJ whole genome shotgun (WGS) entry which is preliminary data.</text>
</comment>
<dbReference type="Proteomes" id="UP001464555">
    <property type="component" value="Unassembled WGS sequence"/>
</dbReference>
<gene>
    <name evidence="2" type="ORF">AAEO56_00195</name>
</gene>
<evidence type="ECO:0000256" key="1">
    <source>
        <dbReference type="SAM" id="SignalP"/>
    </source>
</evidence>
<reference evidence="2 3" key="1">
    <citation type="submission" date="2024-04" db="EMBL/GenBank/DDBJ databases">
        <title>Flavobacterium sp. DGU11 16S ribosomal RNA gene Genome sequencing and assembly.</title>
        <authorList>
            <person name="Park S."/>
        </authorList>
    </citation>
    <scope>NUCLEOTIDE SEQUENCE [LARGE SCALE GENOMIC DNA]</scope>
    <source>
        <strain evidence="2 3">DGU11</strain>
    </source>
</reference>
<dbReference type="RefSeq" id="WP_341694988.1">
    <property type="nucleotide sequence ID" value="NZ_JBBYHR010000001.1"/>
</dbReference>
<name>A0ABU9HSX7_9FLAO</name>